<dbReference type="GO" id="GO:0007165">
    <property type="term" value="P:signal transduction"/>
    <property type="evidence" value="ECO:0007669"/>
    <property type="project" value="UniProtKB-KW"/>
</dbReference>
<evidence type="ECO:0000259" key="8">
    <source>
        <dbReference type="PROSITE" id="PS50885"/>
    </source>
</evidence>
<dbReference type="InterPro" id="IPR004090">
    <property type="entry name" value="Chemotax_Me-accpt_rcpt"/>
</dbReference>
<feature type="compositionally biased region" description="Low complexity" evidence="5">
    <location>
        <begin position="287"/>
        <end position="306"/>
    </location>
</feature>
<keyword evidence="2" id="KW-0145">Chemotaxis</keyword>
<organism evidence="9 10">
    <name type="scientific">Maritimibacter harenae</name>
    <dbReference type="NCBI Taxonomy" id="2606218"/>
    <lineage>
        <taxon>Bacteria</taxon>
        <taxon>Pseudomonadati</taxon>
        <taxon>Pseudomonadota</taxon>
        <taxon>Alphaproteobacteria</taxon>
        <taxon>Rhodobacterales</taxon>
        <taxon>Roseobacteraceae</taxon>
        <taxon>Maritimibacter</taxon>
    </lineage>
</organism>
<dbReference type="CDD" id="cd19411">
    <property type="entry name" value="MCP2201-like_sensor"/>
    <property type="match status" value="1"/>
</dbReference>
<sequence>MRLTLKLKLAATFVVLIALATFGMISSLNSLGRMSGNLTEITEVEAEKVRLAENFTAGQLRIQRDVRELILAEDPQLRSEIRARMDQARARAETTFTALNDLSTQEGQALLTEGRAAWDSLIDVNNRALSMANNGNTMAAFRLLSGQGQDLWVAMEDNLDALIALNRDGLANAVVRAGENYAASRQLAILLTLAMVALGAIAATWIILTISRGLSRSIALAKRVASGDLTETAALRGNDEVTDLVRALNDMVAKLRGIVGEVSSGSANVASGAGEMASTSEQLSQGATEQASSTEEASSSMEEMTANIKQTADNASETESMAQKSAEDARASGRAVADAVGAMKTIAERILVVQEIARQTDLLALNAAVEAARAGEHGRGFAVVASEVRKLAERSQTAAGEISGLSSDTVKAAEEAGQMLEGLVPDIEKTATLVSQISGASQELATGANQVNLAIQQLDKVTQENTAAAEQMSSTAEELSAQAETLRGAMSYFRLAAGDVPAPVLQVQTQPARGKRPQAPTKSGGFDFDMSVSEDDLDAEFVRAAGAAA</sequence>
<dbReference type="Gene3D" id="1.10.287.950">
    <property type="entry name" value="Methyl-accepting chemotaxis protein"/>
    <property type="match status" value="1"/>
</dbReference>
<dbReference type="GO" id="GO:0005886">
    <property type="term" value="C:plasma membrane"/>
    <property type="evidence" value="ECO:0007669"/>
    <property type="project" value="TreeGrafter"/>
</dbReference>
<dbReference type="InterPro" id="IPR024478">
    <property type="entry name" value="HlyB_4HB_MCP"/>
</dbReference>
<keyword evidence="10" id="KW-1185">Reference proteome</keyword>
<evidence type="ECO:0000313" key="9">
    <source>
        <dbReference type="EMBL" id="MZR15179.1"/>
    </source>
</evidence>
<dbReference type="SMART" id="SM00283">
    <property type="entry name" value="MA"/>
    <property type="match status" value="1"/>
</dbReference>
<dbReference type="FunFam" id="1.10.287.950:FF:000001">
    <property type="entry name" value="Methyl-accepting chemotaxis sensory transducer"/>
    <property type="match status" value="1"/>
</dbReference>
<dbReference type="InterPro" id="IPR003660">
    <property type="entry name" value="HAMP_dom"/>
</dbReference>
<comment type="subcellular location">
    <subcellularLocation>
        <location evidence="1">Membrane</location>
    </subcellularLocation>
</comment>
<dbReference type="PRINTS" id="PR00260">
    <property type="entry name" value="CHEMTRNSDUCR"/>
</dbReference>
<feature type="region of interest" description="Disordered" evidence="5">
    <location>
        <begin position="269"/>
        <end position="329"/>
    </location>
</feature>
<keyword evidence="4" id="KW-0807">Transducer</keyword>
<dbReference type="Pfam" id="PF00015">
    <property type="entry name" value="MCPsignal"/>
    <property type="match status" value="1"/>
</dbReference>
<dbReference type="GO" id="GO:0006935">
    <property type="term" value="P:chemotaxis"/>
    <property type="evidence" value="ECO:0007669"/>
    <property type="project" value="UniProtKB-KW"/>
</dbReference>
<feature type="compositionally biased region" description="Polar residues" evidence="5">
    <location>
        <begin position="277"/>
        <end position="286"/>
    </location>
</feature>
<evidence type="ECO:0000256" key="3">
    <source>
        <dbReference type="ARBA" id="ARBA00029447"/>
    </source>
</evidence>
<protein>
    <submittedName>
        <fullName evidence="9">HAMP domain-containing protein</fullName>
    </submittedName>
</protein>
<name>A0A845M7R0_9RHOB</name>
<dbReference type="Proteomes" id="UP000467322">
    <property type="component" value="Unassembled WGS sequence"/>
</dbReference>
<proteinExistence type="inferred from homology"/>
<dbReference type="PROSITE" id="PS50111">
    <property type="entry name" value="CHEMOTAXIS_TRANSDUC_2"/>
    <property type="match status" value="1"/>
</dbReference>
<dbReference type="SMART" id="SM00304">
    <property type="entry name" value="HAMP"/>
    <property type="match status" value="1"/>
</dbReference>
<evidence type="ECO:0000313" key="10">
    <source>
        <dbReference type="Proteomes" id="UP000467322"/>
    </source>
</evidence>
<feature type="domain" description="HAMP" evidence="8">
    <location>
        <begin position="208"/>
        <end position="260"/>
    </location>
</feature>
<dbReference type="RefSeq" id="WP_161353599.1">
    <property type="nucleotide sequence ID" value="NZ_WTUX01000022.1"/>
</dbReference>
<dbReference type="InterPro" id="IPR004089">
    <property type="entry name" value="MCPsignal_dom"/>
</dbReference>
<dbReference type="InterPro" id="IPR047347">
    <property type="entry name" value="YvaQ-like_sensor"/>
</dbReference>
<evidence type="ECO:0000256" key="2">
    <source>
        <dbReference type="ARBA" id="ARBA00022500"/>
    </source>
</evidence>
<evidence type="ECO:0000259" key="7">
    <source>
        <dbReference type="PROSITE" id="PS50111"/>
    </source>
</evidence>
<feature type="region of interest" description="Disordered" evidence="5">
    <location>
        <begin position="508"/>
        <end position="530"/>
    </location>
</feature>
<keyword evidence="6" id="KW-1133">Transmembrane helix</keyword>
<comment type="similarity">
    <text evidence="3">Belongs to the methyl-accepting chemotaxis (MCP) protein family.</text>
</comment>
<evidence type="ECO:0000256" key="5">
    <source>
        <dbReference type="SAM" id="MobiDB-lite"/>
    </source>
</evidence>
<dbReference type="Pfam" id="PF00672">
    <property type="entry name" value="HAMP"/>
    <property type="match status" value="1"/>
</dbReference>
<dbReference type="Pfam" id="PF12729">
    <property type="entry name" value="4HB_MCP_1"/>
    <property type="match status" value="1"/>
</dbReference>
<evidence type="ECO:0000256" key="1">
    <source>
        <dbReference type="ARBA" id="ARBA00004370"/>
    </source>
</evidence>
<dbReference type="CDD" id="cd06225">
    <property type="entry name" value="HAMP"/>
    <property type="match status" value="1"/>
</dbReference>
<feature type="domain" description="Methyl-accepting transducer" evidence="7">
    <location>
        <begin position="265"/>
        <end position="480"/>
    </location>
</feature>
<evidence type="ECO:0000256" key="4">
    <source>
        <dbReference type="PROSITE-ProRule" id="PRU00284"/>
    </source>
</evidence>
<accession>A0A845M7R0</accession>
<dbReference type="PANTHER" id="PTHR43531">
    <property type="entry name" value="PROTEIN ICFG"/>
    <property type="match status" value="1"/>
</dbReference>
<evidence type="ECO:0000256" key="6">
    <source>
        <dbReference type="SAM" id="Phobius"/>
    </source>
</evidence>
<feature type="transmembrane region" description="Helical" evidence="6">
    <location>
        <begin position="187"/>
        <end position="208"/>
    </location>
</feature>
<gene>
    <name evidence="9" type="ORF">GQE99_19345</name>
</gene>
<dbReference type="InterPro" id="IPR051310">
    <property type="entry name" value="MCP_chemotaxis"/>
</dbReference>
<dbReference type="GO" id="GO:0004888">
    <property type="term" value="F:transmembrane signaling receptor activity"/>
    <property type="evidence" value="ECO:0007669"/>
    <property type="project" value="InterPro"/>
</dbReference>
<keyword evidence="6" id="KW-0472">Membrane</keyword>
<dbReference type="AlphaFoldDB" id="A0A845M7R0"/>
<dbReference type="PANTHER" id="PTHR43531:SF11">
    <property type="entry name" value="METHYL-ACCEPTING CHEMOTAXIS PROTEIN 3"/>
    <property type="match status" value="1"/>
</dbReference>
<keyword evidence="6" id="KW-0812">Transmembrane</keyword>
<comment type="caution">
    <text evidence="9">The sequence shown here is derived from an EMBL/GenBank/DDBJ whole genome shotgun (WGS) entry which is preliminary data.</text>
</comment>
<dbReference type="SUPFAM" id="SSF58104">
    <property type="entry name" value="Methyl-accepting chemotaxis protein (MCP) signaling domain"/>
    <property type="match status" value="1"/>
</dbReference>
<reference evidence="9 10" key="1">
    <citation type="submission" date="2019-12" db="EMBL/GenBank/DDBJ databases">
        <title>Maritimibacter sp. nov. sp. isolated from sea sand.</title>
        <authorList>
            <person name="Kim J."/>
            <person name="Jeong S.E."/>
            <person name="Jung H.S."/>
            <person name="Jeon C.O."/>
        </authorList>
    </citation>
    <scope>NUCLEOTIDE SEQUENCE [LARGE SCALE GENOMIC DNA]</scope>
    <source>
        <strain evidence="9 10">DP07</strain>
    </source>
</reference>
<feature type="compositionally biased region" description="Polar residues" evidence="5">
    <location>
        <begin position="307"/>
        <end position="323"/>
    </location>
</feature>
<dbReference type="PROSITE" id="PS50885">
    <property type="entry name" value="HAMP"/>
    <property type="match status" value="1"/>
</dbReference>
<dbReference type="EMBL" id="WTUX01000022">
    <property type="protein sequence ID" value="MZR15179.1"/>
    <property type="molecule type" value="Genomic_DNA"/>
</dbReference>